<feature type="compositionally biased region" description="Polar residues" evidence="6">
    <location>
        <begin position="290"/>
        <end position="299"/>
    </location>
</feature>
<evidence type="ECO:0000259" key="8">
    <source>
        <dbReference type="Pfam" id="PF14629"/>
    </source>
</evidence>
<dbReference type="PANTHER" id="PTHR12087">
    <property type="entry name" value="ORIGIN RECOGNITION COMPLEX SUBUNIT 4"/>
    <property type="match status" value="1"/>
</dbReference>
<dbReference type="PANTHER" id="PTHR12087:SF0">
    <property type="entry name" value="ORIGIN RECOGNITION COMPLEX SUBUNIT 4"/>
    <property type="match status" value="1"/>
</dbReference>
<feature type="compositionally biased region" description="Basic and acidic residues" evidence="6">
    <location>
        <begin position="248"/>
        <end position="263"/>
    </location>
</feature>
<evidence type="ECO:0000256" key="6">
    <source>
        <dbReference type="SAM" id="MobiDB-lite"/>
    </source>
</evidence>
<feature type="compositionally biased region" description="Low complexity" evidence="6">
    <location>
        <begin position="178"/>
        <end position="188"/>
    </location>
</feature>
<proteinExistence type="inferred from homology"/>
<feature type="domain" description="Orc1-like AAA ATPase" evidence="7">
    <location>
        <begin position="393"/>
        <end position="564"/>
    </location>
</feature>
<evidence type="ECO:0000313" key="9">
    <source>
        <dbReference type="EMBL" id="KAJ8988828.1"/>
    </source>
</evidence>
<dbReference type="SUPFAM" id="SSF52540">
    <property type="entry name" value="P-loop containing nucleoside triphosphate hydrolases"/>
    <property type="match status" value="1"/>
</dbReference>
<evidence type="ECO:0000256" key="3">
    <source>
        <dbReference type="ARBA" id="ARBA00022705"/>
    </source>
</evidence>
<keyword evidence="4" id="KW-0238">DNA-binding</keyword>
<comment type="caution">
    <text evidence="9">The sequence shown here is derived from an EMBL/GenBank/DDBJ whole genome shotgun (WGS) entry which is preliminary data.</text>
</comment>
<keyword evidence="5" id="KW-0539">Nucleus</keyword>
<dbReference type="Proteomes" id="UP001161757">
    <property type="component" value="Unassembled WGS sequence"/>
</dbReference>
<name>A0AAN6ISJ0_EXODE</name>
<dbReference type="GO" id="GO:0006270">
    <property type="term" value="P:DNA replication initiation"/>
    <property type="evidence" value="ECO:0007669"/>
    <property type="project" value="TreeGrafter"/>
</dbReference>
<dbReference type="AlphaFoldDB" id="A0AAN6ISJ0"/>
<gene>
    <name evidence="9" type="primary">ORC4</name>
    <name evidence="9" type="ORF">HRR80_007034</name>
</gene>
<feature type="compositionally biased region" description="Acidic residues" evidence="6">
    <location>
        <begin position="314"/>
        <end position="326"/>
    </location>
</feature>
<evidence type="ECO:0000256" key="1">
    <source>
        <dbReference type="ARBA" id="ARBA00004123"/>
    </source>
</evidence>
<dbReference type="Pfam" id="PF14629">
    <property type="entry name" value="ORC4_C"/>
    <property type="match status" value="1"/>
</dbReference>
<comment type="subcellular location">
    <subcellularLocation>
        <location evidence="1">Nucleus</location>
    </subcellularLocation>
</comment>
<dbReference type="Pfam" id="PF13191">
    <property type="entry name" value="AAA_16"/>
    <property type="match status" value="1"/>
</dbReference>
<organism evidence="9 10">
    <name type="scientific">Exophiala dermatitidis</name>
    <name type="common">Black yeast-like fungus</name>
    <name type="synonym">Wangiella dermatitidis</name>
    <dbReference type="NCBI Taxonomy" id="5970"/>
    <lineage>
        <taxon>Eukaryota</taxon>
        <taxon>Fungi</taxon>
        <taxon>Dikarya</taxon>
        <taxon>Ascomycota</taxon>
        <taxon>Pezizomycotina</taxon>
        <taxon>Eurotiomycetes</taxon>
        <taxon>Chaetothyriomycetidae</taxon>
        <taxon>Chaetothyriales</taxon>
        <taxon>Herpotrichiellaceae</taxon>
        <taxon>Exophiala</taxon>
    </lineage>
</organism>
<dbReference type="GO" id="GO:0003688">
    <property type="term" value="F:DNA replication origin binding"/>
    <property type="evidence" value="ECO:0007669"/>
    <property type="project" value="TreeGrafter"/>
</dbReference>
<dbReference type="InterPro" id="IPR032705">
    <property type="entry name" value="ORC4_C"/>
</dbReference>
<feature type="compositionally biased region" description="Basic residues" evidence="6">
    <location>
        <begin position="192"/>
        <end position="201"/>
    </location>
</feature>
<feature type="region of interest" description="Disordered" evidence="6">
    <location>
        <begin position="1"/>
        <end position="326"/>
    </location>
</feature>
<keyword evidence="3" id="KW-0235">DNA replication</keyword>
<dbReference type="InterPro" id="IPR016527">
    <property type="entry name" value="ORC4"/>
</dbReference>
<evidence type="ECO:0000259" key="7">
    <source>
        <dbReference type="Pfam" id="PF13191"/>
    </source>
</evidence>
<dbReference type="InterPro" id="IPR027417">
    <property type="entry name" value="P-loop_NTPase"/>
</dbReference>
<accession>A0AAN6ISJ0</accession>
<dbReference type="EMBL" id="JAJGCB010000016">
    <property type="protein sequence ID" value="KAJ8988828.1"/>
    <property type="molecule type" value="Genomic_DNA"/>
</dbReference>
<evidence type="ECO:0000256" key="5">
    <source>
        <dbReference type="ARBA" id="ARBA00023242"/>
    </source>
</evidence>
<reference evidence="9" key="1">
    <citation type="submission" date="2023-01" db="EMBL/GenBank/DDBJ databases">
        <title>Exophiala dermititidis isolated from Cystic Fibrosis Patient.</title>
        <authorList>
            <person name="Kurbessoian T."/>
            <person name="Crocker A."/>
            <person name="Murante D."/>
            <person name="Hogan D.A."/>
            <person name="Stajich J.E."/>
        </authorList>
    </citation>
    <scope>NUCLEOTIDE SEQUENCE</scope>
    <source>
        <strain evidence="9">Ex8</strain>
    </source>
</reference>
<evidence type="ECO:0000256" key="2">
    <source>
        <dbReference type="ARBA" id="ARBA00005334"/>
    </source>
</evidence>
<evidence type="ECO:0000256" key="4">
    <source>
        <dbReference type="ARBA" id="ARBA00023125"/>
    </source>
</evidence>
<dbReference type="InterPro" id="IPR041664">
    <property type="entry name" value="AAA_16"/>
</dbReference>
<feature type="domain" description="Origin recognition complex subunit 4 C-terminal" evidence="8">
    <location>
        <begin position="604"/>
        <end position="838"/>
    </location>
</feature>
<protein>
    <submittedName>
        <fullName evidence="9">Origin recognition complex subunit 4</fullName>
    </submittedName>
</protein>
<evidence type="ECO:0000313" key="10">
    <source>
        <dbReference type="Proteomes" id="UP001161757"/>
    </source>
</evidence>
<sequence length="858" mass="93084">MESFDASPRASKRRRTGTYATRRTTLNTLSADPVDGPGDTAQQTANLLEGDIYPASNGSMEEAGTNEGVDGEEKGTAAKPHPPSQVSQGQDIEGSADGLDNTGQQSTRKRRRDSTRASAASPPQEVAQLNDNTTGDHDDEDQTGQDETPAKQGPAADTQLRSSGRLRRPPSRYTSPQASTGTSASAGSHKQPAQRRGRPRSKPTVASLPDAIDGAAEAASPIPKGILTPSRHGLDKRIGPRKSVAFDQNDKQIEEQFGFKDIDSSSTKQKKAKSPRASGAPTGEHLAPQKVTTSEQQKTAAEAPTAGELGDTTEQCDNDGDDEDDLTFDMASDMVEMLSLSTNPSLLQQQSRNLSSSGAYYKEDEDNACTTRIKTEVISRMNNRTLGPMCQLESQYNTLHALLMATITAGESNSLLLLGSRGSGKSLLTEHAIADLRRSYGDEFHVVRLNGFFQTDDKVALREIWRQLGREMAVPEDETGEVSSYADTMASLLSLLSHPEEFAVVDHDHVHGHQQEEEGPLRTAAKSVIFILDEFDLFTTHPRQTLLYNLFDIAQAKKAPIAVVGCSCRMDVVDCLEKRVKSRFSHRWLHVSGVKTLSAFTDAVATVLCVPVEGKEALGVTAEELEWRARWNQTIKTRLLPAPACQVLLKQIFYTTKSIPDVLMALYHPVALLDVPSESGDIPARNSQDVTTLILNEATTLSSPPSLLTLLPHLPTLHLTLLICAARLETIHDLTTLNFAIVHAHYTELLTRSKMQRSVLSSLTRGGAVTGAALRSWSKETARAAWEELMQWDFLVPVSGLAGSGTIGKLSDEALGGDGAVTKLVRVDVTLDEVAWAVKEKLDSVGPGEILEKWCKEV</sequence>
<comment type="similarity">
    <text evidence="2">Belongs to the ORC4 family.</text>
</comment>
<dbReference type="GO" id="GO:0005664">
    <property type="term" value="C:nuclear origin of replication recognition complex"/>
    <property type="evidence" value="ECO:0007669"/>
    <property type="project" value="TreeGrafter"/>
</dbReference>
<dbReference type="Gene3D" id="3.40.50.300">
    <property type="entry name" value="P-loop containing nucleotide triphosphate hydrolases"/>
    <property type="match status" value="1"/>
</dbReference>